<feature type="transmembrane region" description="Helical" evidence="5">
    <location>
        <begin position="154"/>
        <end position="171"/>
    </location>
</feature>
<dbReference type="InterPro" id="IPR005467">
    <property type="entry name" value="His_kinase_dom"/>
</dbReference>
<feature type="transmembrane region" description="Helical" evidence="5">
    <location>
        <begin position="47"/>
        <end position="67"/>
    </location>
</feature>
<dbReference type="GO" id="GO:0000155">
    <property type="term" value="F:phosphorelay sensor kinase activity"/>
    <property type="evidence" value="ECO:0007669"/>
    <property type="project" value="InterPro"/>
</dbReference>
<feature type="domain" description="Histidine kinase" evidence="6">
    <location>
        <begin position="345"/>
        <end position="556"/>
    </location>
</feature>
<proteinExistence type="predicted"/>
<dbReference type="InterPro" id="IPR036890">
    <property type="entry name" value="HATPase_C_sf"/>
</dbReference>
<evidence type="ECO:0000256" key="5">
    <source>
        <dbReference type="SAM" id="Phobius"/>
    </source>
</evidence>
<dbReference type="Pfam" id="PF25323">
    <property type="entry name" value="6TM_PilS"/>
    <property type="match status" value="1"/>
</dbReference>
<evidence type="ECO:0000256" key="4">
    <source>
        <dbReference type="SAM" id="MobiDB-lite"/>
    </source>
</evidence>
<evidence type="ECO:0000256" key="3">
    <source>
        <dbReference type="ARBA" id="ARBA00022553"/>
    </source>
</evidence>
<keyword evidence="3" id="KW-0597">Phosphoprotein</keyword>
<keyword evidence="5" id="KW-0472">Membrane</keyword>
<gene>
    <name evidence="7" type="ORF">SAMN05421783_11144</name>
</gene>
<evidence type="ECO:0000313" key="7">
    <source>
        <dbReference type="EMBL" id="SDW94247.1"/>
    </source>
</evidence>
<reference evidence="8" key="1">
    <citation type="submission" date="2016-10" db="EMBL/GenBank/DDBJ databases">
        <authorList>
            <person name="Varghese N."/>
            <person name="Submissions S."/>
        </authorList>
    </citation>
    <scope>NUCLEOTIDE SEQUENCE [LARGE SCALE GENOMIC DNA]</scope>
    <source>
        <strain evidence="8">DSM 217</strain>
    </source>
</reference>
<dbReference type="PANTHER" id="PTHR43065:SF52">
    <property type="entry name" value="SENSOR PROTEIN KINASE PILS"/>
    <property type="match status" value="1"/>
</dbReference>
<evidence type="ECO:0000259" key="6">
    <source>
        <dbReference type="PROSITE" id="PS50109"/>
    </source>
</evidence>
<dbReference type="SMART" id="SM00388">
    <property type="entry name" value="HisKA"/>
    <property type="match status" value="1"/>
</dbReference>
<dbReference type="Pfam" id="PF02518">
    <property type="entry name" value="HATPase_c"/>
    <property type="match status" value="1"/>
</dbReference>
<dbReference type="Pfam" id="PF00512">
    <property type="entry name" value="HisKA"/>
    <property type="match status" value="1"/>
</dbReference>
<sequence>MSEHETGYMTIHPDRGAGHPSPARRPISKQQPGQPGHPHPTWLALRWLFLFRLVVLIGLILLFSPSALDPLITPANAALAWNVLILYAVLVLLSGLTLYARRPGRGSQVHLAIYIDIIAFTLLMYAAGGAASGIGILIGVSVAAGALLMEGRLALLFASFAALAVLTEQIYSDLYGSMASASYTQAGLLGGIFFAVALLAHVLYRRVREAEAMAARRTVDIANLTKLNAFIIANLETGILAVDGERHLRLKNKAALELLDIDAIKPGSSLADFSPEVVEWLETQVQNPAPEGTLMHVGGRELRATLKLLGDYRASGALIYLRDNQEFTREAQQIKLAALGTLTASIAHNIRNPLSAITHASQLFADGKDLPDDDRHLLDIIRRNSARIDDTVRSVLQLSRRDRMDPVSLDAALWIEEFAEEFRETHRLAPERLKLEITFSPDPVEVDPRHLHQILSNLCENALIHGGYGNEPPRIKIRLVPTAETAGPPLIEIADEGHGIDVKTAREIFNPFFTTKTSGTGLGLYIARELAQTNGIHLTYEPAEPHGSRFRLHFAG</sequence>
<name>A0A1H2XN33_THIRO</name>
<evidence type="ECO:0000313" key="8">
    <source>
        <dbReference type="Proteomes" id="UP000198816"/>
    </source>
</evidence>
<keyword evidence="7" id="KW-0808">Transferase</keyword>
<dbReference type="EC" id="2.7.13.3" evidence="2"/>
<dbReference type="Proteomes" id="UP000198816">
    <property type="component" value="Unassembled WGS sequence"/>
</dbReference>
<dbReference type="SMART" id="SM00387">
    <property type="entry name" value="HATPase_c"/>
    <property type="match status" value="1"/>
</dbReference>
<dbReference type="EMBL" id="FNNZ01000011">
    <property type="protein sequence ID" value="SDW94247.1"/>
    <property type="molecule type" value="Genomic_DNA"/>
</dbReference>
<dbReference type="SUPFAM" id="SSF55874">
    <property type="entry name" value="ATPase domain of HSP90 chaperone/DNA topoisomerase II/histidine kinase"/>
    <property type="match status" value="1"/>
</dbReference>
<dbReference type="Gene3D" id="1.10.287.130">
    <property type="match status" value="1"/>
</dbReference>
<feature type="transmembrane region" description="Helical" evidence="5">
    <location>
        <begin position="79"/>
        <end position="99"/>
    </location>
</feature>
<feature type="transmembrane region" description="Helical" evidence="5">
    <location>
        <begin position="183"/>
        <end position="204"/>
    </location>
</feature>
<keyword evidence="7" id="KW-0418">Kinase</keyword>
<comment type="catalytic activity">
    <reaction evidence="1">
        <text>ATP + protein L-histidine = ADP + protein N-phospho-L-histidine.</text>
        <dbReference type="EC" id="2.7.13.3"/>
    </reaction>
</comment>
<dbReference type="PROSITE" id="PS50109">
    <property type="entry name" value="HIS_KIN"/>
    <property type="match status" value="1"/>
</dbReference>
<dbReference type="Gene3D" id="3.30.565.10">
    <property type="entry name" value="Histidine kinase-like ATPase, C-terminal domain"/>
    <property type="match status" value="1"/>
</dbReference>
<keyword evidence="8" id="KW-1185">Reference proteome</keyword>
<organism evidence="7 8">
    <name type="scientific">Thiocapsa roseopersicina</name>
    <dbReference type="NCBI Taxonomy" id="1058"/>
    <lineage>
        <taxon>Bacteria</taxon>
        <taxon>Pseudomonadati</taxon>
        <taxon>Pseudomonadota</taxon>
        <taxon>Gammaproteobacteria</taxon>
        <taxon>Chromatiales</taxon>
        <taxon>Chromatiaceae</taxon>
        <taxon>Thiocapsa</taxon>
    </lineage>
</organism>
<accession>A0A1H2XN33</accession>
<feature type="compositionally biased region" description="Basic and acidic residues" evidence="4">
    <location>
        <begin position="1"/>
        <end position="17"/>
    </location>
</feature>
<dbReference type="PRINTS" id="PR00344">
    <property type="entry name" value="BCTRLSENSOR"/>
</dbReference>
<evidence type="ECO:0000256" key="1">
    <source>
        <dbReference type="ARBA" id="ARBA00000085"/>
    </source>
</evidence>
<feature type="transmembrane region" description="Helical" evidence="5">
    <location>
        <begin position="111"/>
        <end position="127"/>
    </location>
</feature>
<dbReference type="SUPFAM" id="SSF47384">
    <property type="entry name" value="Homodimeric domain of signal transducing histidine kinase"/>
    <property type="match status" value="1"/>
</dbReference>
<feature type="region of interest" description="Disordered" evidence="4">
    <location>
        <begin position="1"/>
        <end position="37"/>
    </location>
</feature>
<dbReference type="InterPro" id="IPR036097">
    <property type="entry name" value="HisK_dim/P_sf"/>
</dbReference>
<dbReference type="InterPro" id="IPR003661">
    <property type="entry name" value="HisK_dim/P_dom"/>
</dbReference>
<dbReference type="CDD" id="cd00082">
    <property type="entry name" value="HisKA"/>
    <property type="match status" value="1"/>
</dbReference>
<keyword evidence="5" id="KW-1133">Transmembrane helix</keyword>
<dbReference type="AlphaFoldDB" id="A0A1H2XN33"/>
<dbReference type="InterPro" id="IPR004358">
    <property type="entry name" value="Sig_transdc_His_kin-like_C"/>
</dbReference>
<evidence type="ECO:0000256" key="2">
    <source>
        <dbReference type="ARBA" id="ARBA00012438"/>
    </source>
</evidence>
<dbReference type="STRING" id="1058.SAMN05421783_11144"/>
<dbReference type="PANTHER" id="PTHR43065">
    <property type="entry name" value="SENSOR HISTIDINE KINASE"/>
    <property type="match status" value="1"/>
</dbReference>
<dbReference type="InterPro" id="IPR003594">
    <property type="entry name" value="HATPase_dom"/>
</dbReference>
<protein>
    <recommendedName>
        <fullName evidence="2">histidine kinase</fullName>
        <ecNumber evidence="2">2.7.13.3</ecNumber>
    </recommendedName>
</protein>
<keyword evidence="5" id="KW-0812">Transmembrane</keyword>